<dbReference type="Gene3D" id="3.40.50.300">
    <property type="entry name" value="P-loop containing nucleotide triphosphate hydrolases"/>
    <property type="match status" value="1"/>
</dbReference>
<evidence type="ECO:0000256" key="4">
    <source>
        <dbReference type="ARBA" id="ARBA00022840"/>
    </source>
</evidence>
<dbReference type="InterPro" id="IPR027417">
    <property type="entry name" value="P-loop_NTPase"/>
</dbReference>
<name>A0A265URL9_9FLAO</name>
<feature type="domain" description="Helicase ATP-binding" evidence="5">
    <location>
        <begin position="30"/>
        <end position="201"/>
    </location>
</feature>
<dbReference type="InterPro" id="IPR050079">
    <property type="entry name" value="DEAD_box_RNA_helicase"/>
</dbReference>
<proteinExistence type="predicted"/>
<keyword evidence="7" id="KW-1185">Reference proteome</keyword>
<dbReference type="GO" id="GO:0005829">
    <property type="term" value="C:cytosol"/>
    <property type="evidence" value="ECO:0007669"/>
    <property type="project" value="TreeGrafter"/>
</dbReference>
<dbReference type="GO" id="GO:0003676">
    <property type="term" value="F:nucleic acid binding"/>
    <property type="evidence" value="ECO:0007669"/>
    <property type="project" value="InterPro"/>
</dbReference>
<dbReference type="Pfam" id="PF00270">
    <property type="entry name" value="DEAD"/>
    <property type="match status" value="1"/>
</dbReference>
<dbReference type="GO" id="GO:0005524">
    <property type="term" value="F:ATP binding"/>
    <property type="evidence" value="ECO:0007669"/>
    <property type="project" value="UniProtKB-KW"/>
</dbReference>
<sequence length="205" mass="23216">MSFKKLNPLLKEALDNLGLERPNALQKKVLPVLKGGASAYIIAPKEYGKTTALIIAIVHKLKAEAFEDSPRAIVIVKDKQEALILKNAFEGFTRSTDLRVYALYDEYDIEKQKEEVYYGQDIVIATPSRLSKLYFLNGIHLGQIQLFAIEDADYLSKNNANNHILRLSESIKKCQYIIIADTWNMQLFNFQNGFMSNAQVLSLKG</sequence>
<dbReference type="SMART" id="SM00487">
    <property type="entry name" value="DEXDc"/>
    <property type="match status" value="1"/>
</dbReference>
<dbReference type="RefSeq" id="WP_094968552.1">
    <property type="nucleotide sequence ID" value="NZ_NGJN01000005.1"/>
</dbReference>
<evidence type="ECO:0000256" key="2">
    <source>
        <dbReference type="ARBA" id="ARBA00022801"/>
    </source>
</evidence>
<keyword evidence="2" id="KW-0378">Hydrolase</keyword>
<dbReference type="EMBL" id="NGJN01000005">
    <property type="protein sequence ID" value="OZV67963.1"/>
    <property type="molecule type" value="Genomic_DNA"/>
</dbReference>
<dbReference type="GO" id="GO:0003724">
    <property type="term" value="F:RNA helicase activity"/>
    <property type="evidence" value="ECO:0007669"/>
    <property type="project" value="TreeGrafter"/>
</dbReference>
<keyword evidence="3 6" id="KW-0347">Helicase</keyword>
<dbReference type="InterPro" id="IPR014001">
    <property type="entry name" value="Helicase_ATP-bd"/>
</dbReference>
<dbReference type="InterPro" id="IPR011545">
    <property type="entry name" value="DEAD/DEAH_box_helicase_dom"/>
</dbReference>
<organism evidence="6 7">
    <name type="scientific">Winogradskyella aurantia</name>
    <dbReference type="NCBI Taxonomy" id="1915063"/>
    <lineage>
        <taxon>Bacteria</taxon>
        <taxon>Pseudomonadati</taxon>
        <taxon>Bacteroidota</taxon>
        <taxon>Flavobacteriia</taxon>
        <taxon>Flavobacteriales</taxon>
        <taxon>Flavobacteriaceae</taxon>
        <taxon>Winogradskyella</taxon>
    </lineage>
</organism>
<dbReference type="PANTHER" id="PTHR47959">
    <property type="entry name" value="ATP-DEPENDENT RNA HELICASE RHLE-RELATED"/>
    <property type="match status" value="1"/>
</dbReference>
<dbReference type="OrthoDB" id="1118340at2"/>
<dbReference type="PANTHER" id="PTHR47959:SF1">
    <property type="entry name" value="ATP-DEPENDENT RNA HELICASE DBPA"/>
    <property type="match status" value="1"/>
</dbReference>
<evidence type="ECO:0000256" key="3">
    <source>
        <dbReference type="ARBA" id="ARBA00022806"/>
    </source>
</evidence>
<evidence type="ECO:0000313" key="6">
    <source>
        <dbReference type="EMBL" id="OZV67963.1"/>
    </source>
</evidence>
<dbReference type="GO" id="GO:0016787">
    <property type="term" value="F:hydrolase activity"/>
    <property type="evidence" value="ECO:0007669"/>
    <property type="project" value="UniProtKB-KW"/>
</dbReference>
<evidence type="ECO:0000313" key="7">
    <source>
        <dbReference type="Proteomes" id="UP000216840"/>
    </source>
</evidence>
<dbReference type="AlphaFoldDB" id="A0A265URL9"/>
<gene>
    <name evidence="6" type="ORF">CA834_09920</name>
</gene>
<accession>A0A265URL9</accession>
<dbReference type="SUPFAM" id="SSF52540">
    <property type="entry name" value="P-loop containing nucleoside triphosphate hydrolases"/>
    <property type="match status" value="1"/>
</dbReference>
<keyword evidence="1" id="KW-0547">Nucleotide-binding</keyword>
<comment type="caution">
    <text evidence="6">The sequence shown here is derived from an EMBL/GenBank/DDBJ whole genome shotgun (WGS) entry which is preliminary data.</text>
</comment>
<protein>
    <submittedName>
        <fullName evidence="6">DEAD/DEAH box helicase</fullName>
    </submittedName>
</protein>
<reference evidence="6 7" key="1">
    <citation type="submission" date="2017-05" db="EMBL/GenBank/DDBJ databases">
        <title>The draft genome sequence of Idiomarina salinarum WNB302.</title>
        <authorList>
            <person name="Sun Y."/>
            <person name="Chen B."/>
            <person name="Du Z."/>
        </authorList>
    </citation>
    <scope>NUCLEOTIDE SEQUENCE [LARGE SCALE GENOMIC DNA]</scope>
    <source>
        <strain evidence="6 7">WNB302</strain>
    </source>
</reference>
<evidence type="ECO:0000259" key="5">
    <source>
        <dbReference type="PROSITE" id="PS51192"/>
    </source>
</evidence>
<dbReference type="PROSITE" id="PS51192">
    <property type="entry name" value="HELICASE_ATP_BIND_1"/>
    <property type="match status" value="1"/>
</dbReference>
<keyword evidence="4" id="KW-0067">ATP-binding</keyword>
<dbReference type="Proteomes" id="UP000216840">
    <property type="component" value="Unassembled WGS sequence"/>
</dbReference>
<evidence type="ECO:0000256" key="1">
    <source>
        <dbReference type="ARBA" id="ARBA00022741"/>
    </source>
</evidence>